<protein>
    <recommendedName>
        <fullName evidence="3">Kelch motif protein</fullName>
    </recommendedName>
</protein>
<accession>A0A4R7DCT9</accession>
<dbReference type="RefSeq" id="WP_133671402.1">
    <property type="nucleotide sequence ID" value="NZ_SNZW01000011.1"/>
</dbReference>
<dbReference type="EMBL" id="SNZW01000011">
    <property type="protein sequence ID" value="TDS18767.1"/>
    <property type="molecule type" value="Genomic_DNA"/>
</dbReference>
<gene>
    <name evidence="1" type="ORF">DFQ03_0477</name>
</gene>
<dbReference type="InterPro" id="IPR015915">
    <property type="entry name" value="Kelch-typ_b-propeller"/>
</dbReference>
<name>A0A4R7DCT9_9FLAO</name>
<evidence type="ECO:0000313" key="1">
    <source>
        <dbReference type="EMBL" id="TDS18767.1"/>
    </source>
</evidence>
<organism evidence="1 2">
    <name type="scientific">Maribacter caenipelagi</name>
    <dbReference type="NCBI Taxonomy" id="1447781"/>
    <lineage>
        <taxon>Bacteria</taxon>
        <taxon>Pseudomonadati</taxon>
        <taxon>Bacteroidota</taxon>
        <taxon>Flavobacteriia</taxon>
        <taxon>Flavobacteriales</taxon>
        <taxon>Flavobacteriaceae</taxon>
        <taxon>Maribacter</taxon>
    </lineage>
</organism>
<sequence length="345" mass="39327">MKAINKSIIVIISLFFISCATEDNDIEVAKENPTVESVDILDLVKWQKIADTPVTNFQAHIVHENKLFSLSIKDTYVFDFELVQWTLLATDSDNVFPDYGLGGLKVNFIRNEKWNMFTEKGLYEFDFQLNKWSVVKEFPQVNGLFSISGFYVEEDMAIYFLDKSNGNDTIYKYDLFTNELLSHSNYINTGDRGETYNGSLKVENSNYYITPGSGTGRSNEILISKFNEDFTTLVPVGNFVTENDMANSVAVQYGNYIIFGLGGTATLDGSTGIITDIRPTLKFYAYDTVNDVFTEMSSPFYESCWAANVIVHNNEYYLINGHTIKNQKVELRTKIEKIEFDFITQ</sequence>
<proteinExistence type="predicted"/>
<keyword evidence="2" id="KW-1185">Reference proteome</keyword>
<dbReference type="Proteomes" id="UP000295274">
    <property type="component" value="Unassembled WGS sequence"/>
</dbReference>
<comment type="caution">
    <text evidence="1">The sequence shown here is derived from an EMBL/GenBank/DDBJ whole genome shotgun (WGS) entry which is preliminary data.</text>
</comment>
<dbReference type="OrthoDB" id="1176652at2"/>
<dbReference type="AlphaFoldDB" id="A0A4R7DCT9"/>
<dbReference type="Gene3D" id="2.120.10.80">
    <property type="entry name" value="Kelch-type beta propeller"/>
    <property type="match status" value="1"/>
</dbReference>
<reference evidence="1 2" key="1">
    <citation type="submission" date="2019-03" db="EMBL/GenBank/DDBJ databases">
        <title>Genomic Encyclopedia of Type Strains, Phase III (KMG-III): the genomes of soil and plant-associated and newly described type strains.</title>
        <authorList>
            <person name="Whitman W."/>
        </authorList>
    </citation>
    <scope>NUCLEOTIDE SEQUENCE [LARGE SCALE GENOMIC DNA]</scope>
    <source>
        <strain evidence="1 2">CECT 8455</strain>
    </source>
</reference>
<evidence type="ECO:0000313" key="2">
    <source>
        <dbReference type="Proteomes" id="UP000295274"/>
    </source>
</evidence>
<dbReference type="SUPFAM" id="SSF117281">
    <property type="entry name" value="Kelch motif"/>
    <property type="match status" value="1"/>
</dbReference>
<dbReference type="PROSITE" id="PS51257">
    <property type="entry name" value="PROKAR_LIPOPROTEIN"/>
    <property type="match status" value="1"/>
</dbReference>
<evidence type="ECO:0008006" key="3">
    <source>
        <dbReference type="Google" id="ProtNLM"/>
    </source>
</evidence>